<reference evidence="2 3" key="1">
    <citation type="submission" date="2015-08" db="EMBL/GenBank/DDBJ databases">
        <authorList>
            <person name="Babu N.S."/>
            <person name="Beckwith C.J."/>
            <person name="Beseler K.G."/>
            <person name="Brison A."/>
            <person name="Carone J.V."/>
            <person name="Caskin T.P."/>
            <person name="Diamond M."/>
            <person name="Durham M.E."/>
            <person name="Foxe J.M."/>
            <person name="Go M."/>
            <person name="Henderson B.A."/>
            <person name="Jones I.B."/>
            <person name="McGettigan J.A."/>
            <person name="Micheletti S.J."/>
            <person name="Nasrallah M.E."/>
            <person name="Ortiz D."/>
            <person name="Piller C.R."/>
            <person name="Privatt S.R."/>
            <person name="Schneider S.L."/>
            <person name="Sharp S."/>
            <person name="Smith T.C."/>
            <person name="Stanton J.D."/>
            <person name="Ullery H.E."/>
            <person name="Wilson R.J."/>
            <person name="Serrano M.G."/>
            <person name="Buck G."/>
            <person name="Lee V."/>
            <person name="Wang Y."/>
            <person name="Carvalho R."/>
            <person name="Voegtly L."/>
            <person name="Shi R."/>
            <person name="Duckworth R."/>
            <person name="Johnson A."/>
            <person name="Loviza R."/>
            <person name="Walstead R."/>
            <person name="Shah Z."/>
            <person name="Kiflezghi M."/>
            <person name="Wade K."/>
            <person name="Ball S.L."/>
            <person name="Bradley K.W."/>
            <person name="Asai D.J."/>
            <person name="Bowman C.A."/>
            <person name="Russell D.A."/>
            <person name="Pope W.H."/>
            <person name="Jacobs-Sera D."/>
            <person name="Hendrix R.W."/>
            <person name="Hatfull G.F."/>
        </authorList>
    </citation>
    <scope>NUCLEOTIDE SEQUENCE [LARGE SCALE GENOMIC DNA]</scope>
    <source>
        <strain evidence="2 3">PUDD_83A45</strain>
    </source>
</reference>
<dbReference type="PATRIC" id="fig|156976.3.peg.1298"/>
<dbReference type="RefSeq" id="WP_052205134.1">
    <property type="nucleotide sequence ID" value="NZ_CP012342.1"/>
</dbReference>
<dbReference type="Proteomes" id="UP000060016">
    <property type="component" value="Chromosome"/>
</dbReference>
<feature type="region of interest" description="Disordered" evidence="1">
    <location>
        <begin position="124"/>
        <end position="174"/>
    </location>
</feature>
<feature type="compositionally biased region" description="Basic and acidic residues" evidence="1">
    <location>
        <begin position="124"/>
        <end position="150"/>
    </location>
</feature>
<evidence type="ECO:0000313" key="2">
    <source>
        <dbReference type="EMBL" id="AKV58879.1"/>
    </source>
</evidence>
<evidence type="ECO:0000313" key="3">
    <source>
        <dbReference type="Proteomes" id="UP000060016"/>
    </source>
</evidence>
<dbReference type="STRING" id="156976.AK829_06530"/>
<feature type="compositionally biased region" description="Polar residues" evidence="1">
    <location>
        <begin position="152"/>
        <end position="164"/>
    </location>
</feature>
<dbReference type="AlphaFoldDB" id="A0A0K1RBU6"/>
<gene>
    <name evidence="2" type="ORF">AK829_06530</name>
</gene>
<name>A0A0K1RBU6_9CORY</name>
<sequence>MDQIEIQGPQVPLLVEVVMSRLQETMERNAELERALSDVPRLPTVDRNRLESLEAQCIQAEQKYLEAHESAVQLKEKLEKTDQERKKALKSARVLRGKCQNASAELTDLRKQLIEERELRKRLSERESAVAKEATSKERKQLEETQRALEESQAQLAAMESQQPSPSPSDVAWESVARQLDIAVNQFDDDPDKSLTALKRAQLALETRHDDDQAK</sequence>
<accession>A0A0K1RBU6</accession>
<organism evidence="2 3">
    <name type="scientific">Corynebacterium riegelii</name>
    <dbReference type="NCBI Taxonomy" id="156976"/>
    <lineage>
        <taxon>Bacteria</taxon>
        <taxon>Bacillati</taxon>
        <taxon>Actinomycetota</taxon>
        <taxon>Actinomycetes</taxon>
        <taxon>Mycobacteriales</taxon>
        <taxon>Corynebacteriaceae</taxon>
        <taxon>Corynebacterium</taxon>
    </lineage>
</organism>
<dbReference type="EMBL" id="CP012342">
    <property type="protein sequence ID" value="AKV58879.1"/>
    <property type="molecule type" value="Genomic_DNA"/>
</dbReference>
<evidence type="ECO:0000256" key="1">
    <source>
        <dbReference type="SAM" id="MobiDB-lite"/>
    </source>
</evidence>
<dbReference type="KEGG" id="crie:AK829_06530"/>
<keyword evidence="3" id="KW-1185">Reference proteome</keyword>
<proteinExistence type="predicted"/>
<protein>
    <submittedName>
        <fullName evidence="2">Uncharacterized protein</fullName>
    </submittedName>
</protein>